<dbReference type="InterPro" id="IPR050908">
    <property type="entry name" value="SmbC-like"/>
</dbReference>
<dbReference type="SUPFAM" id="SSF46689">
    <property type="entry name" value="Homeodomain-like"/>
    <property type="match status" value="2"/>
</dbReference>
<sequence length="293" mass="32027">MNTRESYSTRIGRVAAYIWDNLDKPLDLEKLADVACFSPYHFHRIYRMEMGETAAQTIRRLRLHRAAVGLSEGSAPLERIAKGAGYGSVEAFSRAFASAYGQPPAAYRARRQDPDGASPSFEPPGDGGQPDGQAYSVTVTRTPALRLAGFSHKGDYQTIGTTFDRLYAWAGPRDLVDGETRHIAVYYGDETGLPEKDLRSFAGITVTADFAPAACREGPAADTVDIPAGPVAVLRHTGPYSDLERAYRYLYGTWLAGSGHDPADLPCFEDYLNDPRTCPPTELLTDIYLPLAP</sequence>
<dbReference type="InterPro" id="IPR029442">
    <property type="entry name" value="GyrI-like"/>
</dbReference>
<dbReference type="SMART" id="SM00871">
    <property type="entry name" value="AraC_E_bind"/>
    <property type="match status" value="1"/>
</dbReference>
<dbReference type="GO" id="GO:0003700">
    <property type="term" value="F:DNA-binding transcription factor activity"/>
    <property type="evidence" value="ECO:0007669"/>
    <property type="project" value="InterPro"/>
</dbReference>
<dbReference type="Pfam" id="PF06445">
    <property type="entry name" value="GyrI-like"/>
    <property type="match status" value="1"/>
</dbReference>
<protein>
    <submittedName>
        <fullName evidence="5">AraC family transcriptional regulator</fullName>
    </submittedName>
</protein>
<dbReference type="PROSITE" id="PS01124">
    <property type="entry name" value="HTH_ARAC_FAMILY_2"/>
    <property type="match status" value="1"/>
</dbReference>
<feature type="region of interest" description="Disordered" evidence="3">
    <location>
        <begin position="104"/>
        <end position="134"/>
    </location>
</feature>
<dbReference type="PANTHER" id="PTHR40055:SF1">
    <property type="entry name" value="TRANSCRIPTIONAL REGULATOR YGIV-RELATED"/>
    <property type="match status" value="1"/>
</dbReference>
<evidence type="ECO:0000256" key="1">
    <source>
        <dbReference type="ARBA" id="ARBA00023015"/>
    </source>
</evidence>
<dbReference type="OrthoDB" id="9816011at2"/>
<feature type="domain" description="HTH araC/xylS-type" evidence="4">
    <location>
        <begin position="12"/>
        <end position="110"/>
    </location>
</feature>
<dbReference type="RefSeq" id="WP_121937207.1">
    <property type="nucleotide sequence ID" value="NZ_REFR01000009.1"/>
</dbReference>
<dbReference type="InterPro" id="IPR010499">
    <property type="entry name" value="AraC_E-bd"/>
</dbReference>
<dbReference type="AlphaFoldDB" id="A0A3M0CR77"/>
<evidence type="ECO:0000256" key="2">
    <source>
        <dbReference type="ARBA" id="ARBA00023163"/>
    </source>
</evidence>
<proteinExistence type="predicted"/>
<name>A0A3M0CR77_9PROT</name>
<comment type="caution">
    <text evidence="5">The sequence shown here is derived from an EMBL/GenBank/DDBJ whole genome shotgun (WGS) entry which is preliminary data.</text>
</comment>
<dbReference type="Gene3D" id="1.10.10.60">
    <property type="entry name" value="Homeodomain-like"/>
    <property type="match status" value="2"/>
</dbReference>
<dbReference type="InParanoid" id="A0A3M0CR77"/>
<dbReference type="SMART" id="SM00342">
    <property type="entry name" value="HTH_ARAC"/>
    <property type="match status" value="1"/>
</dbReference>
<dbReference type="Gene3D" id="3.20.80.10">
    <property type="entry name" value="Regulatory factor, effector binding domain"/>
    <property type="match status" value="1"/>
</dbReference>
<keyword evidence="2" id="KW-0804">Transcription</keyword>
<dbReference type="InterPro" id="IPR011256">
    <property type="entry name" value="Reg_factor_effector_dom_sf"/>
</dbReference>
<dbReference type="Proteomes" id="UP000271227">
    <property type="component" value="Unassembled WGS sequence"/>
</dbReference>
<dbReference type="Pfam" id="PF12833">
    <property type="entry name" value="HTH_18"/>
    <property type="match status" value="1"/>
</dbReference>
<dbReference type="InterPro" id="IPR018060">
    <property type="entry name" value="HTH_AraC"/>
</dbReference>
<evidence type="ECO:0000259" key="4">
    <source>
        <dbReference type="PROSITE" id="PS01124"/>
    </source>
</evidence>
<evidence type="ECO:0000313" key="5">
    <source>
        <dbReference type="EMBL" id="RMB11988.1"/>
    </source>
</evidence>
<accession>A0A3M0CR77</accession>
<dbReference type="SUPFAM" id="SSF55136">
    <property type="entry name" value="Probable bacterial effector-binding domain"/>
    <property type="match status" value="1"/>
</dbReference>
<dbReference type="EMBL" id="REFR01000009">
    <property type="protein sequence ID" value="RMB11988.1"/>
    <property type="molecule type" value="Genomic_DNA"/>
</dbReference>
<evidence type="ECO:0000313" key="6">
    <source>
        <dbReference type="Proteomes" id="UP000271227"/>
    </source>
</evidence>
<dbReference type="PANTHER" id="PTHR40055">
    <property type="entry name" value="TRANSCRIPTIONAL REGULATOR YGIV-RELATED"/>
    <property type="match status" value="1"/>
</dbReference>
<evidence type="ECO:0000256" key="3">
    <source>
        <dbReference type="SAM" id="MobiDB-lite"/>
    </source>
</evidence>
<keyword evidence="1" id="KW-0805">Transcription regulation</keyword>
<dbReference type="InterPro" id="IPR009057">
    <property type="entry name" value="Homeodomain-like_sf"/>
</dbReference>
<organism evidence="5 6">
    <name type="scientific">Eilatimonas milleporae</name>
    <dbReference type="NCBI Taxonomy" id="911205"/>
    <lineage>
        <taxon>Bacteria</taxon>
        <taxon>Pseudomonadati</taxon>
        <taxon>Pseudomonadota</taxon>
        <taxon>Alphaproteobacteria</taxon>
        <taxon>Kordiimonadales</taxon>
        <taxon>Kordiimonadaceae</taxon>
        <taxon>Eilatimonas</taxon>
    </lineage>
</organism>
<dbReference type="GO" id="GO:0043565">
    <property type="term" value="F:sequence-specific DNA binding"/>
    <property type="evidence" value="ECO:0007669"/>
    <property type="project" value="InterPro"/>
</dbReference>
<keyword evidence="6" id="KW-1185">Reference proteome</keyword>
<reference evidence="5 6" key="1">
    <citation type="submission" date="2018-10" db="EMBL/GenBank/DDBJ databases">
        <title>Genomic Encyclopedia of Archaeal and Bacterial Type Strains, Phase II (KMG-II): from individual species to whole genera.</title>
        <authorList>
            <person name="Goeker M."/>
        </authorList>
    </citation>
    <scope>NUCLEOTIDE SEQUENCE [LARGE SCALE GENOMIC DNA]</scope>
    <source>
        <strain evidence="5 6">DSM 25217</strain>
    </source>
</reference>
<gene>
    <name evidence="5" type="ORF">BXY39_0476</name>
</gene>